<feature type="domain" description="HTH cro/C1-type" evidence="1">
    <location>
        <begin position="8"/>
        <end position="66"/>
    </location>
</feature>
<comment type="caution">
    <text evidence="2">The sequence shown here is derived from an EMBL/GenBank/DDBJ whole genome shotgun (WGS) entry which is preliminary data.</text>
</comment>
<dbReference type="InterPro" id="IPR010982">
    <property type="entry name" value="Lambda_DNA-bd_dom_sf"/>
</dbReference>
<dbReference type="GO" id="GO:0003677">
    <property type="term" value="F:DNA binding"/>
    <property type="evidence" value="ECO:0007669"/>
    <property type="project" value="InterPro"/>
</dbReference>
<proteinExistence type="predicted"/>
<gene>
    <name evidence="2" type="ORF">COB13_15225</name>
</gene>
<protein>
    <submittedName>
        <fullName evidence="2">Transcriptional regulator</fullName>
    </submittedName>
</protein>
<dbReference type="AlphaFoldDB" id="A0A2A4YTV3"/>
<sequence length="121" mass="13682">MTPFGLKLRELRQNQNVTQKKMAKDLNISAAYLSALEHGKRGVPSWQMLQRIIHYFNIIWDEAEELIEIAGHSRTKTTINTIGLSPKANILANRFAAEISSLDEQGLEMILTVLDMQSDAE</sequence>
<dbReference type="Pfam" id="PF12844">
    <property type="entry name" value="HTH_19"/>
    <property type="match status" value="1"/>
</dbReference>
<dbReference type="EMBL" id="NVUS01000027">
    <property type="protein sequence ID" value="PCI97747.1"/>
    <property type="molecule type" value="Genomic_DNA"/>
</dbReference>
<dbReference type="Gene3D" id="1.10.260.40">
    <property type="entry name" value="lambda repressor-like DNA-binding domains"/>
    <property type="match status" value="1"/>
</dbReference>
<name>A0A2A4YTV3_9PROT</name>
<evidence type="ECO:0000259" key="1">
    <source>
        <dbReference type="PROSITE" id="PS50943"/>
    </source>
</evidence>
<organism evidence="2">
    <name type="scientific">OCS116 cluster bacterium</name>
    <dbReference type="NCBI Taxonomy" id="2030921"/>
    <lineage>
        <taxon>Bacteria</taxon>
        <taxon>Pseudomonadati</taxon>
        <taxon>Pseudomonadota</taxon>
        <taxon>Alphaproteobacteria</taxon>
        <taxon>OCS116 cluster</taxon>
    </lineage>
</organism>
<accession>A0A2A4YTV3</accession>
<dbReference type="InterPro" id="IPR001387">
    <property type="entry name" value="Cro/C1-type_HTH"/>
</dbReference>
<evidence type="ECO:0000313" key="2">
    <source>
        <dbReference type="EMBL" id="PCI97747.1"/>
    </source>
</evidence>
<dbReference type="SMART" id="SM00530">
    <property type="entry name" value="HTH_XRE"/>
    <property type="match status" value="1"/>
</dbReference>
<reference key="1">
    <citation type="submission" date="2017-08" db="EMBL/GenBank/DDBJ databases">
        <title>A dynamic microbial community with high functional redundancy inhabits the cold, oxic subseafloor aquifer.</title>
        <authorList>
            <person name="Tully B.J."/>
            <person name="Wheat C.G."/>
            <person name="Glazer B.T."/>
            <person name="Huber J.A."/>
        </authorList>
    </citation>
    <scope>NUCLEOTIDE SEQUENCE [LARGE SCALE GENOMIC DNA]</scope>
</reference>
<reference evidence="2" key="2">
    <citation type="journal article" date="2018" name="ISME J.">
        <title>A dynamic microbial community with high functional redundancy inhabits the cold, oxic subseafloor aquifer.</title>
        <authorList>
            <person name="Tully B.J."/>
            <person name="Wheat C.G."/>
            <person name="Glazer B.T."/>
            <person name="Huber J.A."/>
        </authorList>
    </citation>
    <scope>NUCLEOTIDE SEQUENCE</scope>
    <source>
        <strain evidence="2">NORP83</strain>
    </source>
</reference>
<dbReference type="PROSITE" id="PS50943">
    <property type="entry name" value="HTH_CROC1"/>
    <property type="match status" value="1"/>
</dbReference>
<dbReference type="SUPFAM" id="SSF47413">
    <property type="entry name" value="lambda repressor-like DNA-binding domains"/>
    <property type="match status" value="1"/>
</dbReference>
<dbReference type="CDD" id="cd00093">
    <property type="entry name" value="HTH_XRE"/>
    <property type="match status" value="1"/>
</dbReference>